<evidence type="ECO:0000313" key="2">
    <source>
        <dbReference type="EMBL" id="GFX95300.1"/>
    </source>
</evidence>
<dbReference type="Gene3D" id="3.30.70.270">
    <property type="match status" value="1"/>
</dbReference>
<dbReference type="PANTHER" id="PTHR24559:SF444">
    <property type="entry name" value="REVERSE TRANSCRIPTASE DOMAIN-CONTAINING PROTEIN"/>
    <property type="match status" value="1"/>
</dbReference>
<feature type="compositionally biased region" description="Basic and acidic residues" evidence="1">
    <location>
        <begin position="24"/>
        <end position="49"/>
    </location>
</feature>
<keyword evidence="3" id="KW-1185">Reference proteome</keyword>
<feature type="compositionally biased region" description="Basic and acidic residues" evidence="1">
    <location>
        <begin position="1"/>
        <end position="11"/>
    </location>
</feature>
<dbReference type="InterPro" id="IPR053134">
    <property type="entry name" value="RNA-dir_DNA_polymerase"/>
</dbReference>
<feature type="compositionally biased region" description="Polar residues" evidence="1">
    <location>
        <begin position="84"/>
        <end position="93"/>
    </location>
</feature>
<name>A0A8X6RIN3_TRICX</name>
<dbReference type="Proteomes" id="UP000887159">
    <property type="component" value="Unassembled WGS sequence"/>
</dbReference>
<dbReference type="InterPro" id="IPR043128">
    <property type="entry name" value="Rev_trsase/Diguanyl_cyclase"/>
</dbReference>
<evidence type="ECO:0000313" key="3">
    <source>
        <dbReference type="Proteomes" id="UP000887159"/>
    </source>
</evidence>
<feature type="compositionally biased region" description="Basic and acidic residues" evidence="1">
    <location>
        <begin position="57"/>
        <end position="66"/>
    </location>
</feature>
<dbReference type="SUPFAM" id="SSF56672">
    <property type="entry name" value="DNA/RNA polymerases"/>
    <property type="match status" value="1"/>
</dbReference>
<gene>
    <name evidence="2" type="primary">X975_17282</name>
    <name evidence="2" type="ORF">TNCV_848901</name>
</gene>
<evidence type="ECO:0000256" key="1">
    <source>
        <dbReference type="SAM" id="MobiDB-lite"/>
    </source>
</evidence>
<dbReference type="EMBL" id="BMAU01021185">
    <property type="protein sequence ID" value="GFX95300.1"/>
    <property type="molecule type" value="Genomic_DNA"/>
</dbReference>
<dbReference type="AlphaFoldDB" id="A0A8X6RIN3"/>
<sequence length="228" mass="26022">MTRGSSHDCRNATHRANNQFTNRNRQENCRDTRVDNRYQDTGRPQKESNRFGGEGVGDNRRSDHRFNNHGSRQGRSRNGAFRGQNGQNSFQGLFSNKSGLTRVLYHEIDTGDQGPVVSRTYRYDRVKQETIDYHIEKMLKEGTNRSIQSPYASPAVLTRKNNGLSPDSPGAYRFALDYRKLNAITKYPSYPLPLIDDLITNILFIGIMSILDLKSGYFQLAISPRDIV</sequence>
<comment type="caution">
    <text evidence="2">The sequence shown here is derived from an EMBL/GenBank/DDBJ whole genome shotgun (WGS) entry which is preliminary data.</text>
</comment>
<feature type="compositionally biased region" description="Polar residues" evidence="1">
    <location>
        <begin position="14"/>
        <end position="23"/>
    </location>
</feature>
<accession>A0A8X6RIN3</accession>
<dbReference type="InterPro" id="IPR043502">
    <property type="entry name" value="DNA/RNA_pol_sf"/>
</dbReference>
<proteinExistence type="predicted"/>
<dbReference type="Gene3D" id="3.10.10.10">
    <property type="entry name" value="HIV Type 1 Reverse Transcriptase, subunit A, domain 1"/>
    <property type="match status" value="1"/>
</dbReference>
<reference evidence="2" key="1">
    <citation type="submission" date="2020-08" db="EMBL/GenBank/DDBJ databases">
        <title>Multicomponent nature underlies the extraordinary mechanical properties of spider dragline silk.</title>
        <authorList>
            <person name="Kono N."/>
            <person name="Nakamura H."/>
            <person name="Mori M."/>
            <person name="Yoshida Y."/>
            <person name="Ohtoshi R."/>
            <person name="Malay A.D."/>
            <person name="Moran D.A.P."/>
            <person name="Tomita M."/>
            <person name="Numata K."/>
            <person name="Arakawa K."/>
        </authorList>
    </citation>
    <scope>NUCLEOTIDE SEQUENCE</scope>
</reference>
<organism evidence="2 3">
    <name type="scientific">Trichonephila clavipes</name>
    <name type="common">Golden silk orbweaver</name>
    <name type="synonym">Nephila clavipes</name>
    <dbReference type="NCBI Taxonomy" id="2585209"/>
    <lineage>
        <taxon>Eukaryota</taxon>
        <taxon>Metazoa</taxon>
        <taxon>Ecdysozoa</taxon>
        <taxon>Arthropoda</taxon>
        <taxon>Chelicerata</taxon>
        <taxon>Arachnida</taxon>
        <taxon>Araneae</taxon>
        <taxon>Araneomorphae</taxon>
        <taxon>Entelegynae</taxon>
        <taxon>Araneoidea</taxon>
        <taxon>Nephilidae</taxon>
        <taxon>Trichonephila</taxon>
    </lineage>
</organism>
<protein>
    <submittedName>
        <fullName evidence="2">Retrovirus-related Pol polyprotein from transposon 17.6</fullName>
    </submittedName>
</protein>
<dbReference type="GO" id="GO:0071897">
    <property type="term" value="P:DNA biosynthetic process"/>
    <property type="evidence" value="ECO:0007669"/>
    <property type="project" value="UniProtKB-ARBA"/>
</dbReference>
<feature type="region of interest" description="Disordered" evidence="1">
    <location>
        <begin position="1"/>
        <end position="93"/>
    </location>
</feature>
<dbReference type="PANTHER" id="PTHR24559">
    <property type="entry name" value="TRANSPOSON TY3-I GAG-POL POLYPROTEIN"/>
    <property type="match status" value="1"/>
</dbReference>